<dbReference type="EMBL" id="REGN01001402">
    <property type="protein sequence ID" value="RNA34879.1"/>
    <property type="molecule type" value="Genomic_DNA"/>
</dbReference>
<accession>A0A3M7SGN9</accession>
<proteinExistence type="predicted"/>
<dbReference type="Proteomes" id="UP000276133">
    <property type="component" value="Unassembled WGS sequence"/>
</dbReference>
<name>A0A3M7SGN9_BRAPC</name>
<organism evidence="1 2">
    <name type="scientific">Brachionus plicatilis</name>
    <name type="common">Marine rotifer</name>
    <name type="synonym">Brachionus muelleri</name>
    <dbReference type="NCBI Taxonomy" id="10195"/>
    <lineage>
        <taxon>Eukaryota</taxon>
        <taxon>Metazoa</taxon>
        <taxon>Spiralia</taxon>
        <taxon>Gnathifera</taxon>
        <taxon>Rotifera</taxon>
        <taxon>Eurotatoria</taxon>
        <taxon>Monogononta</taxon>
        <taxon>Pseudotrocha</taxon>
        <taxon>Ploima</taxon>
        <taxon>Brachionidae</taxon>
        <taxon>Brachionus</taxon>
    </lineage>
</organism>
<evidence type="ECO:0000313" key="2">
    <source>
        <dbReference type="Proteomes" id="UP000276133"/>
    </source>
</evidence>
<sequence>MDFLSSSQITILRKMKSAPAKLKFELSDNKNMRIYQMFEFCFITDEIYARWEEYIYRKEKVEIKESDKIKIQILCSNRRINFFTFELKRSLTSSVNTNTLFYLFVCTFVQRLIFIFGLKSQSSYLSSEKNGKKIFKCAIKFHHRS</sequence>
<gene>
    <name evidence="1" type="ORF">BpHYR1_024635</name>
</gene>
<protein>
    <submittedName>
        <fullName evidence="1">Uncharacterized protein</fullName>
    </submittedName>
</protein>
<dbReference type="AlphaFoldDB" id="A0A3M7SGN9"/>
<keyword evidence="2" id="KW-1185">Reference proteome</keyword>
<evidence type="ECO:0000313" key="1">
    <source>
        <dbReference type="EMBL" id="RNA34879.1"/>
    </source>
</evidence>
<reference evidence="1 2" key="1">
    <citation type="journal article" date="2018" name="Sci. Rep.">
        <title>Genomic signatures of local adaptation to the degree of environmental predictability in rotifers.</title>
        <authorList>
            <person name="Franch-Gras L."/>
            <person name="Hahn C."/>
            <person name="Garcia-Roger E.M."/>
            <person name="Carmona M.J."/>
            <person name="Serra M."/>
            <person name="Gomez A."/>
        </authorList>
    </citation>
    <scope>NUCLEOTIDE SEQUENCE [LARGE SCALE GENOMIC DNA]</scope>
    <source>
        <strain evidence="1">HYR1</strain>
    </source>
</reference>
<comment type="caution">
    <text evidence="1">The sequence shown here is derived from an EMBL/GenBank/DDBJ whole genome shotgun (WGS) entry which is preliminary data.</text>
</comment>